<sequence length="22" mass="2670">MIQAHTFSQRNSMTFRSLEEKQ</sequence>
<feature type="region of interest" description="Disordered" evidence="1">
    <location>
        <begin position="1"/>
        <end position="22"/>
    </location>
</feature>
<reference evidence="2" key="1">
    <citation type="submission" date="2014-11" db="EMBL/GenBank/DDBJ databases">
        <authorList>
            <person name="Amaro Gonzalez C."/>
        </authorList>
    </citation>
    <scope>NUCLEOTIDE SEQUENCE</scope>
</reference>
<organism evidence="2">
    <name type="scientific">Anguilla anguilla</name>
    <name type="common">European freshwater eel</name>
    <name type="synonym">Muraena anguilla</name>
    <dbReference type="NCBI Taxonomy" id="7936"/>
    <lineage>
        <taxon>Eukaryota</taxon>
        <taxon>Metazoa</taxon>
        <taxon>Chordata</taxon>
        <taxon>Craniata</taxon>
        <taxon>Vertebrata</taxon>
        <taxon>Euteleostomi</taxon>
        <taxon>Actinopterygii</taxon>
        <taxon>Neopterygii</taxon>
        <taxon>Teleostei</taxon>
        <taxon>Anguilliformes</taxon>
        <taxon>Anguillidae</taxon>
        <taxon>Anguilla</taxon>
    </lineage>
</organism>
<feature type="compositionally biased region" description="Polar residues" evidence="1">
    <location>
        <begin position="1"/>
        <end position="15"/>
    </location>
</feature>
<evidence type="ECO:0000313" key="2">
    <source>
        <dbReference type="EMBL" id="JAH43346.1"/>
    </source>
</evidence>
<evidence type="ECO:0000256" key="1">
    <source>
        <dbReference type="SAM" id="MobiDB-lite"/>
    </source>
</evidence>
<dbReference type="AlphaFoldDB" id="A0A0E9SPX6"/>
<accession>A0A0E9SPX6</accession>
<protein>
    <submittedName>
        <fullName evidence="2">Uncharacterized protein</fullName>
    </submittedName>
</protein>
<reference evidence="2" key="2">
    <citation type="journal article" date="2015" name="Fish Shellfish Immunol.">
        <title>Early steps in the European eel (Anguilla anguilla)-Vibrio vulnificus interaction in the gills: Role of the RtxA13 toxin.</title>
        <authorList>
            <person name="Callol A."/>
            <person name="Pajuelo D."/>
            <person name="Ebbesson L."/>
            <person name="Teles M."/>
            <person name="MacKenzie S."/>
            <person name="Amaro C."/>
        </authorList>
    </citation>
    <scope>NUCLEOTIDE SEQUENCE</scope>
</reference>
<name>A0A0E9SPX6_ANGAN</name>
<proteinExistence type="predicted"/>
<dbReference type="EMBL" id="GBXM01065231">
    <property type="protein sequence ID" value="JAH43346.1"/>
    <property type="molecule type" value="Transcribed_RNA"/>
</dbReference>